<comment type="caution">
    <text evidence="1">The sequence shown here is derived from an EMBL/GenBank/DDBJ whole genome shotgun (WGS) entry which is preliminary data.</text>
</comment>
<dbReference type="EMBL" id="JBHTLT010000047">
    <property type="protein sequence ID" value="MFD1205515.1"/>
    <property type="molecule type" value="Genomic_DNA"/>
</dbReference>
<proteinExistence type="predicted"/>
<reference evidence="2" key="1">
    <citation type="journal article" date="2019" name="Int. J. Syst. Evol. Microbiol.">
        <title>The Global Catalogue of Microorganisms (GCM) 10K type strain sequencing project: providing services to taxonomists for standard genome sequencing and annotation.</title>
        <authorList>
            <consortium name="The Broad Institute Genomics Platform"/>
            <consortium name="The Broad Institute Genome Sequencing Center for Infectious Disease"/>
            <person name="Wu L."/>
            <person name="Ma J."/>
        </authorList>
    </citation>
    <scope>NUCLEOTIDE SEQUENCE [LARGE SCALE GENOMIC DNA]</scope>
    <source>
        <strain evidence="2">CCUG 53915</strain>
    </source>
</reference>
<gene>
    <name evidence="1" type="ORF">ACFQ38_10435</name>
</gene>
<accession>A0ABW3TXU2</accession>
<name>A0ABW3TXU2_9BACL</name>
<dbReference type="Proteomes" id="UP001597231">
    <property type="component" value="Unassembled WGS sequence"/>
</dbReference>
<dbReference type="RefSeq" id="WP_336823838.1">
    <property type="nucleotide sequence ID" value="NZ_JBHTLT010000047.1"/>
</dbReference>
<evidence type="ECO:0000313" key="2">
    <source>
        <dbReference type="Proteomes" id="UP001597231"/>
    </source>
</evidence>
<protein>
    <submittedName>
        <fullName evidence="1">Uncharacterized protein</fullName>
    </submittedName>
</protein>
<organism evidence="1 2">
    <name type="scientific">Sporosarcina contaminans</name>
    <dbReference type="NCBI Taxonomy" id="633403"/>
    <lineage>
        <taxon>Bacteria</taxon>
        <taxon>Bacillati</taxon>
        <taxon>Bacillota</taxon>
        <taxon>Bacilli</taxon>
        <taxon>Bacillales</taxon>
        <taxon>Caryophanaceae</taxon>
        <taxon>Sporosarcina</taxon>
    </lineage>
</organism>
<evidence type="ECO:0000313" key="1">
    <source>
        <dbReference type="EMBL" id="MFD1205515.1"/>
    </source>
</evidence>
<keyword evidence="2" id="KW-1185">Reference proteome</keyword>
<sequence>MDFMQSELTLYAYVKQFVEPVQKSINNLEIADAKRLIHLIFQKRDEKIDKALQKARYVLNIYGAIRITGIDPMNITARGKKCCMKILYV</sequence>